<dbReference type="OrthoDB" id="6761572at2"/>
<dbReference type="PANTHER" id="PTHR43845:SF1">
    <property type="entry name" value="BLR5969 PROTEIN"/>
    <property type="match status" value="1"/>
</dbReference>
<organism evidence="2">
    <name type="scientific">Rhodopseudomonas palustris (strain BisA53)</name>
    <dbReference type="NCBI Taxonomy" id="316055"/>
    <lineage>
        <taxon>Bacteria</taxon>
        <taxon>Pseudomonadati</taxon>
        <taxon>Pseudomonadota</taxon>
        <taxon>Alphaproteobacteria</taxon>
        <taxon>Hyphomicrobiales</taxon>
        <taxon>Nitrobacteraceae</taxon>
        <taxon>Rhodopseudomonas</taxon>
    </lineage>
</organism>
<dbReference type="GO" id="GO:0008218">
    <property type="term" value="P:bioluminescence"/>
    <property type="evidence" value="ECO:0007669"/>
    <property type="project" value="InterPro"/>
</dbReference>
<reference evidence="2" key="1">
    <citation type="submission" date="2006-09" db="EMBL/GenBank/DDBJ databases">
        <title>Complete sequence of Rhodopseudomonas palustris BisA53.</title>
        <authorList>
            <consortium name="US DOE Joint Genome Institute"/>
            <person name="Copeland A."/>
            <person name="Lucas S."/>
            <person name="Lapidus A."/>
            <person name="Barry K."/>
            <person name="Detter J.C."/>
            <person name="Glavina del Rio T."/>
            <person name="Hammon N."/>
            <person name="Israni S."/>
            <person name="Dalin E."/>
            <person name="Tice H."/>
            <person name="Pitluck S."/>
            <person name="Chain P."/>
            <person name="Malfatti S."/>
            <person name="Shin M."/>
            <person name="Vergez L."/>
            <person name="Schmutz J."/>
            <person name="Larimer F."/>
            <person name="Land M."/>
            <person name="Hauser L."/>
            <person name="Pelletier D.A."/>
            <person name="Kyrpides N."/>
            <person name="Kim E."/>
            <person name="Harwood C.S."/>
            <person name="Oda Y."/>
            <person name="Richardson P."/>
        </authorList>
    </citation>
    <scope>NUCLEOTIDE SEQUENCE [LARGE SCALE GENOMIC DNA]</scope>
    <source>
        <strain evidence="2">BisA53</strain>
    </source>
</reference>
<dbReference type="Gene3D" id="3.40.50.12780">
    <property type="entry name" value="N-terminal domain of ligase-like"/>
    <property type="match status" value="1"/>
</dbReference>
<protein>
    <submittedName>
        <fullName evidence="2">Acyl-protein synthetase, LuxE</fullName>
    </submittedName>
</protein>
<feature type="domain" description="Acyl-protein synthetase LuxE" evidence="1">
    <location>
        <begin position="17"/>
        <end position="373"/>
    </location>
</feature>
<dbReference type="Pfam" id="PF04443">
    <property type="entry name" value="LuxE"/>
    <property type="match status" value="1"/>
</dbReference>
<dbReference type="InterPro" id="IPR007534">
    <property type="entry name" value="LuxE"/>
</dbReference>
<dbReference type="PANTHER" id="PTHR43845">
    <property type="entry name" value="BLR5969 PROTEIN"/>
    <property type="match status" value="1"/>
</dbReference>
<dbReference type="GO" id="GO:0047474">
    <property type="term" value="F:long-chain fatty acid--protein ligase activity"/>
    <property type="evidence" value="ECO:0007669"/>
    <property type="project" value="InterPro"/>
</dbReference>
<proteinExistence type="predicted"/>
<gene>
    <name evidence="2" type="ordered locus">RPE_3906</name>
</gene>
<evidence type="ECO:0000313" key="2">
    <source>
        <dbReference type="EMBL" id="ABJ07832.1"/>
    </source>
</evidence>
<name>Q07JQ2_RHOP5</name>
<dbReference type="AlphaFoldDB" id="Q07JQ2"/>
<dbReference type="EMBL" id="CP000463">
    <property type="protein sequence ID" value="ABJ07832.1"/>
    <property type="molecule type" value="Genomic_DNA"/>
</dbReference>
<dbReference type="HOGENOM" id="CLU_051326_1_0_5"/>
<sequence>MTKHDSTQALDALMALPDAFAHNADSDACFLAAMQEAFAFHYQASPVYRALCDDAGFAPKDLKTADDLAKLPYILVDVFKRHHLTSLPEEQITITFTSSGTSGQKSHIALDQASFDRQALMRRRIIESQGLASDIPVNYLVFSYDPSLAEGVGAAHTHAIYATFAPALEKIFAIRADADGKPSFDDRDCVDVLCRYAEQSAPVRIGGFPAFSWRTLQELERQGKRLRFAPGSLVIHGGGWKSMADEAIPPELYASKVEELLGIPRQNVRDFYGFVEHGVPYVTCAEGHFHVPVYGRVFIRDPLTLKLLPEGAVGLPQMLTAYNRAQPNISVLATDYAALHSNCPCGRKGWTLSLHGRAGVRKHQGCALTASELLRARAA</sequence>
<dbReference type="eggNOG" id="COG1541">
    <property type="taxonomic scope" value="Bacteria"/>
</dbReference>
<dbReference type="KEGG" id="rpe:RPE_3906"/>
<dbReference type="STRING" id="316055.RPE_3906"/>
<accession>Q07JQ2</accession>
<evidence type="ECO:0000259" key="1">
    <source>
        <dbReference type="Pfam" id="PF04443"/>
    </source>
</evidence>
<dbReference type="InterPro" id="IPR042099">
    <property type="entry name" value="ANL_N_sf"/>
</dbReference>